<proteinExistence type="predicted"/>
<evidence type="ECO:0000313" key="3">
    <source>
        <dbReference type="Proteomes" id="UP000623608"/>
    </source>
</evidence>
<evidence type="ECO:0000256" key="1">
    <source>
        <dbReference type="SAM" id="Phobius"/>
    </source>
</evidence>
<accession>A0A919TT62</accession>
<name>A0A919TT62_9ACTN</name>
<dbReference type="Proteomes" id="UP000623608">
    <property type="component" value="Unassembled WGS sequence"/>
</dbReference>
<organism evidence="2 3">
    <name type="scientific">Paractinoplanes tereljensis</name>
    <dbReference type="NCBI Taxonomy" id="571912"/>
    <lineage>
        <taxon>Bacteria</taxon>
        <taxon>Bacillati</taxon>
        <taxon>Actinomycetota</taxon>
        <taxon>Actinomycetes</taxon>
        <taxon>Micromonosporales</taxon>
        <taxon>Micromonosporaceae</taxon>
        <taxon>Paractinoplanes</taxon>
    </lineage>
</organism>
<dbReference type="EMBL" id="BOMY01000020">
    <property type="protein sequence ID" value="GIF20060.1"/>
    <property type="molecule type" value="Genomic_DNA"/>
</dbReference>
<feature type="transmembrane region" description="Helical" evidence="1">
    <location>
        <begin position="216"/>
        <end position="236"/>
    </location>
</feature>
<feature type="transmembrane region" description="Helical" evidence="1">
    <location>
        <begin position="15"/>
        <end position="38"/>
    </location>
</feature>
<keyword evidence="1" id="KW-0472">Membrane</keyword>
<keyword evidence="1" id="KW-1133">Transmembrane helix</keyword>
<comment type="caution">
    <text evidence="2">The sequence shown here is derived from an EMBL/GenBank/DDBJ whole genome shotgun (WGS) entry which is preliminary data.</text>
</comment>
<gene>
    <name evidence="2" type="ORF">Ate02nite_27900</name>
</gene>
<protein>
    <submittedName>
        <fullName evidence="2">Uncharacterized protein</fullName>
    </submittedName>
</protein>
<keyword evidence="1" id="KW-0812">Transmembrane</keyword>
<evidence type="ECO:0000313" key="2">
    <source>
        <dbReference type="EMBL" id="GIF20060.1"/>
    </source>
</evidence>
<sequence length="338" mass="37324">MSDLLSSAGSAAGKIGRYFTVVSALPSVVFVCYLFLLVKTGALSGRPSWSGVVDLAPSDLLTVSLVSFVVALASHPLQFGLVQFFEGYWGTSAPARWFALVRMNHHRRRFLQMDTRLATGLNAIRAADLGPSLAVATPTTIADLIESDEFSRAVNAYPDDLRWFLPTRLGNVLRRYETAVGVPYGIGILEAAPRLAMVGQPREVSYVEDQRVQLDLAVRTSFLGAVATLLTVFFMWRHGPWLLLGLVPYLLSYVAYRGSIVIAHEYGTSLAVLVDLNRFELYDRLRIRQPDSTDDEIANNEQLMKAFRLHANVDITYAPWKGTVPETPANAAEEPTTD</sequence>
<reference evidence="2" key="1">
    <citation type="submission" date="2021-01" db="EMBL/GenBank/DDBJ databases">
        <title>Whole genome shotgun sequence of Actinoplanes tereljensis NBRC 105297.</title>
        <authorList>
            <person name="Komaki H."/>
            <person name="Tamura T."/>
        </authorList>
    </citation>
    <scope>NUCLEOTIDE SEQUENCE</scope>
    <source>
        <strain evidence="2">NBRC 105297</strain>
    </source>
</reference>
<dbReference type="RefSeq" id="WP_203805335.1">
    <property type="nucleotide sequence ID" value="NZ_BOMY01000020.1"/>
</dbReference>
<keyword evidence="3" id="KW-1185">Reference proteome</keyword>
<dbReference type="AlphaFoldDB" id="A0A919TT62"/>